<name>A0A1V3WPH3_MYCKA</name>
<dbReference type="Proteomes" id="UP000189229">
    <property type="component" value="Unassembled WGS sequence"/>
</dbReference>
<gene>
    <name evidence="1" type="ORF">BZL30_6848</name>
</gene>
<dbReference type="AlphaFoldDB" id="A0A1V3WPH3"/>
<evidence type="ECO:0000313" key="1">
    <source>
        <dbReference type="EMBL" id="OOK68863.1"/>
    </source>
</evidence>
<accession>A0A1V3WPH3</accession>
<dbReference type="Gene3D" id="3.40.50.12780">
    <property type="entry name" value="N-terminal domain of ligase-like"/>
    <property type="match status" value="1"/>
</dbReference>
<dbReference type="InterPro" id="IPR042099">
    <property type="entry name" value="ANL_N_sf"/>
</dbReference>
<dbReference type="GO" id="GO:0016874">
    <property type="term" value="F:ligase activity"/>
    <property type="evidence" value="ECO:0007669"/>
    <property type="project" value="UniProtKB-KW"/>
</dbReference>
<evidence type="ECO:0000313" key="2">
    <source>
        <dbReference type="Proteomes" id="UP000189229"/>
    </source>
</evidence>
<dbReference type="EMBL" id="MVBM01000007">
    <property type="protein sequence ID" value="OOK68863.1"/>
    <property type="molecule type" value="Genomic_DNA"/>
</dbReference>
<keyword evidence="1" id="KW-0436">Ligase</keyword>
<sequence>MSVSLLLEMAASSNPDRTAVVSGDLQLTTQQLSDLADGGAGVLAASNARHVVYVGTGGRCCRC</sequence>
<protein>
    <submittedName>
        <fullName evidence="1">Long-chain-fatty-acid-CoA ligase domain protein</fullName>
    </submittedName>
</protein>
<reference evidence="1 2" key="1">
    <citation type="submission" date="2017-02" db="EMBL/GenBank/DDBJ databases">
        <title>Complete genome sequences of Mycobacterium kansasii strains isolated from rhesus macaques.</title>
        <authorList>
            <person name="Panda A."/>
            <person name="Nagaraj S."/>
            <person name="Zhao X."/>
            <person name="Tettelin H."/>
            <person name="Detolla L.J."/>
        </authorList>
    </citation>
    <scope>NUCLEOTIDE SEQUENCE [LARGE SCALE GENOMIC DNA]</scope>
    <source>
        <strain evidence="1 2">11-3813</strain>
    </source>
</reference>
<proteinExistence type="predicted"/>
<comment type="caution">
    <text evidence="1">The sequence shown here is derived from an EMBL/GenBank/DDBJ whole genome shotgun (WGS) entry which is preliminary data.</text>
</comment>
<organism evidence="1 2">
    <name type="scientific">Mycobacterium kansasii</name>
    <dbReference type="NCBI Taxonomy" id="1768"/>
    <lineage>
        <taxon>Bacteria</taxon>
        <taxon>Bacillati</taxon>
        <taxon>Actinomycetota</taxon>
        <taxon>Actinomycetes</taxon>
        <taxon>Mycobacteriales</taxon>
        <taxon>Mycobacteriaceae</taxon>
        <taxon>Mycobacterium</taxon>
    </lineage>
</organism>